<dbReference type="GO" id="GO:0048471">
    <property type="term" value="C:perinuclear region of cytoplasm"/>
    <property type="evidence" value="ECO:0007669"/>
    <property type="project" value="TreeGrafter"/>
</dbReference>
<feature type="region of interest" description="Disordered" evidence="5">
    <location>
        <begin position="403"/>
        <end position="489"/>
    </location>
</feature>
<name>A0A1B7NKY4_9EURO</name>
<organism evidence="6 7">
    <name type="scientific">Emergomyces africanus</name>
    <dbReference type="NCBI Taxonomy" id="1955775"/>
    <lineage>
        <taxon>Eukaryota</taxon>
        <taxon>Fungi</taxon>
        <taxon>Dikarya</taxon>
        <taxon>Ascomycota</taxon>
        <taxon>Pezizomycotina</taxon>
        <taxon>Eurotiomycetes</taxon>
        <taxon>Eurotiomycetidae</taxon>
        <taxon>Onygenales</taxon>
        <taxon>Ajellomycetaceae</taxon>
        <taxon>Emergomyces</taxon>
    </lineage>
</organism>
<keyword evidence="7" id="KW-1185">Reference proteome</keyword>
<evidence type="ECO:0000256" key="2">
    <source>
        <dbReference type="ARBA" id="ARBA00022614"/>
    </source>
</evidence>
<dbReference type="EMBL" id="LGUA01002540">
    <property type="protein sequence ID" value="OAX77438.1"/>
    <property type="molecule type" value="Genomic_DNA"/>
</dbReference>
<dbReference type="PANTHER" id="PTHR24113:SF12">
    <property type="entry name" value="RAN GTPASE-ACTIVATING PROTEIN 1"/>
    <property type="match status" value="1"/>
</dbReference>
<reference evidence="6 7" key="1">
    <citation type="submission" date="2015-07" db="EMBL/GenBank/DDBJ databases">
        <title>Emmonsia species relationships and genome sequence.</title>
        <authorList>
            <person name="Cuomo C.A."/>
            <person name="Schwartz I.S."/>
            <person name="Kenyon C."/>
            <person name="de Hoog G.S."/>
            <person name="Govender N.P."/>
            <person name="Botha A."/>
            <person name="Moreno L."/>
            <person name="de Vries M."/>
            <person name="Munoz J.F."/>
            <person name="Stielow J.B."/>
        </authorList>
    </citation>
    <scope>NUCLEOTIDE SEQUENCE [LARGE SCALE GENOMIC DNA]</scope>
    <source>
        <strain evidence="6 7">CBS 136260</strain>
    </source>
</reference>
<sequence>MAPPPSTLFVIGVKGQKFDSKKEILEKKRGSLEGERSQLQAKPDTEAKLKTLESEINHIDAEIQKLDNDGLEELEKYIEPLIKSDDVFTEIHLGGNSYSPDACRKLGLLLRKQKNLRTIRLDDLFTGRLLNEIPTALYSLLRPLLDVHTLQTIDLSDNAFGVNTKDPLVEFLRAHLPLRHLILNNNGLGPEAGTFIANALTELSESKLKARSNPEIKYEIPPLETIVCGRNRLEAGSMDAWARAIKANGKGLRTIRMKQNGIYPKGVVKLVSTGICHAPELEVFDLEDNTYGKDGSAALAAALSGLPSLRELGVDDCALTAKGWLRVAKALSTGGNPKLEILKLKGNEINGKGVGALVHVTKTSLPALKKVLLNANAFDEDNENIMRLQELLKRRKERLGKDDHDDAWGLDELDELEGEEEEEEEEEEGEEEAEWEWESVPSEADAEIDVQTKAEKILKEADQAENQPVAQDADKEVDELGEKLKSTTI</sequence>
<dbReference type="AlphaFoldDB" id="A0A1B7NKY4"/>
<feature type="compositionally biased region" description="Basic and acidic residues" evidence="5">
    <location>
        <begin position="472"/>
        <end position="489"/>
    </location>
</feature>
<keyword evidence="3" id="KW-0677">Repeat</keyword>
<dbReference type="Pfam" id="PF13516">
    <property type="entry name" value="LRR_6"/>
    <property type="match status" value="1"/>
</dbReference>
<evidence type="ECO:0000256" key="3">
    <source>
        <dbReference type="ARBA" id="ARBA00022737"/>
    </source>
</evidence>
<dbReference type="Gene3D" id="3.80.10.10">
    <property type="entry name" value="Ribonuclease Inhibitor"/>
    <property type="match status" value="1"/>
</dbReference>
<dbReference type="GO" id="GO:0005829">
    <property type="term" value="C:cytosol"/>
    <property type="evidence" value="ECO:0007669"/>
    <property type="project" value="TreeGrafter"/>
</dbReference>
<feature type="compositionally biased region" description="Acidic residues" evidence="5">
    <location>
        <begin position="408"/>
        <end position="437"/>
    </location>
</feature>
<dbReference type="OrthoDB" id="184583at2759"/>
<comment type="caution">
    <text evidence="6">The sequence shown here is derived from an EMBL/GenBank/DDBJ whole genome shotgun (WGS) entry which is preliminary data.</text>
</comment>
<keyword evidence="2" id="KW-0433">Leucine-rich repeat</keyword>
<dbReference type="GO" id="GO:0006913">
    <property type="term" value="P:nucleocytoplasmic transport"/>
    <property type="evidence" value="ECO:0007669"/>
    <property type="project" value="TreeGrafter"/>
</dbReference>
<feature type="compositionally biased region" description="Basic and acidic residues" evidence="5">
    <location>
        <begin position="450"/>
        <end position="462"/>
    </location>
</feature>
<evidence type="ECO:0008006" key="8">
    <source>
        <dbReference type="Google" id="ProtNLM"/>
    </source>
</evidence>
<proteinExistence type="predicted"/>
<dbReference type="GO" id="GO:0005096">
    <property type="term" value="F:GTPase activator activity"/>
    <property type="evidence" value="ECO:0007669"/>
    <property type="project" value="UniProtKB-KW"/>
</dbReference>
<dbReference type="SUPFAM" id="SSF52047">
    <property type="entry name" value="RNI-like"/>
    <property type="match status" value="1"/>
</dbReference>
<dbReference type="SMART" id="SM00368">
    <property type="entry name" value="LRR_RI"/>
    <property type="match status" value="6"/>
</dbReference>
<keyword evidence="4" id="KW-0175">Coiled coil</keyword>
<dbReference type="InterPro" id="IPR027038">
    <property type="entry name" value="RanGap"/>
</dbReference>
<dbReference type="InterPro" id="IPR001611">
    <property type="entry name" value="Leu-rich_rpt"/>
</dbReference>
<dbReference type="PANTHER" id="PTHR24113">
    <property type="entry name" value="RAN GTPASE-ACTIVATING PROTEIN 1"/>
    <property type="match status" value="1"/>
</dbReference>
<evidence type="ECO:0000256" key="1">
    <source>
        <dbReference type="ARBA" id="ARBA00022468"/>
    </source>
</evidence>
<evidence type="ECO:0000313" key="7">
    <source>
        <dbReference type="Proteomes" id="UP000091918"/>
    </source>
</evidence>
<evidence type="ECO:0000313" key="6">
    <source>
        <dbReference type="EMBL" id="OAX77438.1"/>
    </source>
</evidence>
<evidence type="ECO:0000256" key="4">
    <source>
        <dbReference type="SAM" id="Coils"/>
    </source>
</evidence>
<evidence type="ECO:0000256" key="5">
    <source>
        <dbReference type="SAM" id="MobiDB-lite"/>
    </source>
</evidence>
<dbReference type="GO" id="GO:0005634">
    <property type="term" value="C:nucleus"/>
    <property type="evidence" value="ECO:0007669"/>
    <property type="project" value="TreeGrafter"/>
</dbReference>
<dbReference type="InterPro" id="IPR032675">
    <property type="entry name" value="LRR_dom_sf"/>
</dbReference>
<dbReference type="Proteomes" id="UP000091918">
    <property type="component" value="Unassembled WGS sequence"/>
</dbReference>
<protein>
    <recommendedName>
        <fullName evidence="8">Ran GTPase-activating protein 1</fullName>
    </recommendedName>
</protein>
<keyword evidence="1" id="KW-0343">GTPase activation</keyword>
<dbReference type="GO" id="GO:0031267">
    <property type="term" value="F:small GTPase binding"/>
    <property type="evidence" value="ECO:0007669"/>
    <property type="project" value="TreeGrafter"/>
</dbReference>
<gene>
    <name evidence="6" type="ORF">ACJ72_08263</name>
</gene>
<accession>A0A1B7NKY4</accession>
<feature type="coiled-coil region" evidence="4">
    <location>
        <begin position="22"/>
        <end position="69"/>
    </location>
</feature>
<dbReference type="STRING" id="1658172.A0A1B7NKY4"/>